<dbReference type="Gene3D" id="2.40.70.10">
    <property type="entry name" value="Acid Proteases"/>
    <property type="match status" value="2"/>
</dbReference>
<dbReference type="CDD" id="cd05471">
    <property type="entry name" value="pepsin_like"/>
    <property type="match status" value="1"/>
</dbReference>
<dbReference type="InterPro" id="IPR034164">
    <property type="entry name" value="Pepsin-like_dom"/>
</dbReference>
<evidence type="ECO:0000313" key="4">
    <source>
        <dbReference type="Proteomes" id="UP001221757"/>
    </source>
</evidence>
<accession>A0AAD7AXQ5</accession>
<dbReference type="Pfam" id="PF00026">
    <property type="entry name" value="Asp"/>
    <property type="match status" value="1"/>
</dbReference>
<dbReference type="AlphaFoldDB" id="A0AAD7AXQ5"/>
<feature type="domain" description="Peptidase A1" evidence="2">
    <location>
        <begin position="21"/>
        <end position="282"/>
    </location>
</feature>
<protein>
    <submittedName>
        <fullName evidence="3">Aspartic peptidase domain-containing protein</fullName>
    </submittedName>
</protein>
<dbReference type="GO" id="GO:0006508">
    <property type="term" value="P:proteolysis"/>
    <property type="evidence" value="ECO:0007669"/>
    <property type="project" value="InterPro"/>
</dbReference>
<organism evidence="3 4">
    <name type="scientific">Mycena rosella</name>
    <name type="common">Pink bonnet</name>
    <name type="synonym">Agaricus rosellus</name>
    <dbReference type="NCBI Taxonomy" id="1033263"/>
    <lineage>
        <taxon>Eukaryota</taxon>
        <taxon>Fungi</taxon>
        <taxon>Dikarya</taxon>
        <taxon>Basidiomycota</taxon>
        <taxon>Agaricomycotina</taxon>
        <taxon>Agaricomycetes</taxon>
        <taxon>Agaricomycetidae</taxon>
        <taxon>Agaricales</taxon>
        <taxon>Marasmiineae</taxon>
        <taxon>Mycenaceae</taxon>
        <taxon>Mycena</taxon>
    </lineage>
</organism>
<evidence type="ECO:0000259" key="2">
    <source>
        <dbReference type="PROSITE" id="PS51767"/>
    </source>
</evidence>
<comment type="caution">
    <text evidence="3">The sequence shown here is derived from an EMBL/GenBank/DDBJ whole genome shotgun (WGS) entry which is preliminary data.</text>
</comment>
<dbReference type="InterPro" id="IPR001461">
    <property type="entry name" value="Aspartic_peptidase_A1"/>
</dbReference>
<dbReference type="PROSITE" id="PS51767">
    <property type="entry name" value="PEPTIDASE_A1"/>
    <property type="match status" value="1"/>
</dbReference>
<comment type="similarity">
    <text evidence="1">Belongs to the peptidase A1 family.</text>
</comment>
<dbReference type="EMBL" id="JARKIE010001302">
    <property type="protein sequence ID" value="KAJ7603313.1"/>
    <property type="molecule type" value="Genomic_DNA"/>
</dbReference>
<reference evidence="3" key="1">
    <citation type="submission" date="2023-03" db="EMBL/GenBank/DDBJ databases">
        <title>Massive genome expansion in bonnet fungi (Mycena s.s.) driven by repeated elements and novel gene families across ecological guilds.</title>
        <authorList>
            <consortium name="Lawrence Berkeley National Laboratory"/>
            <person name="Harder C.B."/>
            <person name="Miyauchi S."/>
            <person name="Viragh M."/>
            <person name="Kuo A."/>
            <person name="Thoen E."/>
            <person name="Andreopoulos B."/>
            <person name="Lu D."/>
            <person name="Skrede I."/>
            <person name="Drula E."/>
            <person name="Henrissat B."/>
            <person name="Morin E."/>
            <person name="Kohler A."/>
            <person name="Barry K."/>
            <person name="LaButti K."/>
            <person name="Morin E."/>
            <person name="Salamov A."/>
            <person name="Lipzen A."/>
            <person name="Mereny Z."/>
            <person name="Hegedus B."/>
            <person name="Baldrian P."/>
            <person name="Stursova M."/>
            <person name="Weitz H."/>
            <person name="Taylor A."/>
            <person name="Grigoriev I.V."/>
            <person name="Nagy L.G."/>
            <person name="Martin F."/>
            <person name="Kauserud H."/>
        </authorList>
    </citation>
    <scope>NUCLEOTIDE SEQUENCE</scope>
    <source>
        <strain evidence="3">CBHHK067</strain>
    </source>
</reference>
<sequence length="282" mass="29124">MTISLMQSEHGHVDQGVDSAYYCTVSIGTPGQPLDLVLDMTASDSWVADTSCVSGCTPSMRLFDPDTSSSAETTFLDTGSITYGSGDVSGDIFTDTMQLGSYVIPSQAFLGASRIPTNLIQGSASGVLGLGLQGTFKPGPVFLNLLNITAQAGSKQKLQSAEMAFWLNRFAGTAEAVEEEPGGGAFTLGGANATLYSGDISFVSVANASSTQTYWMIELAGITVQGSPVQITPGDSALATFTPATGLIGGPTSDVFAIWSTVPGAVRSPTQSGFFQFPCSTK</sequence>
<dbReference type="InterPro" id="IPR021109">
    <property type="entry name" value="Peptidase_aspartic_dom_sf"/>
</dbReference>
<dbReference type="PANTHER" id="PTHR47966">
    <property type="entry name" value="BETA-SITE APP-CLEAVING ENZYME, ISOFORM A-RELATED"/>
    <property type="match status" value="1"/>
</dbReference>
<name>A0AAD7AXQ5_MYCRO</name>
<dbReference type="GO" id="GO:0004190">
    <property type="term" value="F:aspartic-type endopeptidase activity"/>
    <property type="evidence" value="ECO:0007669"/>
    <property type="project" value="InterPro"/>
</dbReference>
<dbReference type="Proteomes" id="UP001221757">
    <property type="component" value="Unassembled WGS sequence"/>
</dbReference>
<gene>
    <name evidence="3" type="ORF">B0H17DRAFT_1222500</name>
</gene>
<proteinExistence type="inferred from homology"/>
<evidence type="ECO:0000256" key="1">
    <source>
        <dbReference type="ARBA" id="ARBA00007447"/>
    </source>
</evidence>
<evidence type="ECO:0000313" key="3">
    <source>
        <dbReference type="EMBL" id="KAJ7603313.1"/>
    </source>
</evidence>
<keyword evidence="4" id="KW-1185">Reference proteome</keyword>
<dbReference type="SUPFAM" id="SSF50630">
    <property type="entry name" value="Acid proteases"/>
    <property type="match status" value="1"/>
</dbReference>
<dbReference type="PANTHER" id="PTHR47966:SF51">
    <property type="entry name" value="BETA-SITE APP-CLEAVING ENZYME, ISOFORM A-RELATED"/>
    <property type="match status" value="1"/>
</dbReference>
<dbReference type="InterPro" id="IPR033121">
    <property type="entry name" value="PEPTIDASE_A1"/>
</dbReference>